<evidence type="ECO:0000256" key="10">
    <source>
        <dbReference type="ARBA" id="ARBA00023167"/>
    </source>
</evidence>
<dbReference type="CDD" id="cd03311">
    <property type="entry name" value="CIMS_C_terminal_like"/>
    <property type="match status" value="1"/>
</dbReference>
<dbReference type="EC" id="2.1.1.14" evidence="4"/>
<dbReference type="Pfam" id="PF01717">
    <property type="entry name" value="Meth_synt_2"/>
    <property type="match status" value="1"/>
</dbReference>
<keyword evidence="10" id="KW-0486">Methionine biosynthesis</keyword>
<comment type="pathway">
    <text evidence="2">Amino-acid biosynthesis; L-methionine biosynthesis via de novo pathway; L-methionine from L-homocysteine (MetE route): step 1/1.</text>
</comment>
<evidence type="ECO:0000313" key="16">
    <source>
        <dbReference type="EMBL" id="KAI1705436.1"/>
    </source>
</evidence>
<reference evidence="16" key="1">
    <citation type="submission" date="2022-01" db="EMBL/GenBank/DDBJ databases">
        <title>Genome Sequence Resource for Two Populations of Ditylenchus destructor, the Migratory Endoparasitic Phytonematode.</title>
        <authorList>
            <person name="Zhang H."/>
            <person name="Lin R."/>
            <person name="Xie B."/>
        </authorList>
    </citation>
    <scope>NUCLEOTIDE SEQUENCE</scope>
    <source>
        <strain evidence="16">BazhouSP</strain>
    </source>
</reference>
<feature type="binding site" evidence="11">
    <location>
        <position position="133"/>
    </location>
    <ligand>
        <name>5-methyltetrahydropteroyltri-L-glutamate</name>
        <dbReference type="ChEBI" id="CHEBI:58207"/>
    </ligand>
</feature>
<proteinExistence type="inferred from homology"/>
<accession>A0AAD4R2L8</accession>
<keyword evidence="9 12" id="KW-0862">Zinc</keyword>
<dbReference type="InterPro" id="IPR013215">
    <property type="entry name" value="Cbl-indep_Met_Synth_N"/>
</dbReference>
<feature type="binding site" evidence="11">
    <location>
        <position position="527"/>
    </location>
    <ligand>
        <name>L-methionine</name>
        <dbReference type="ChEBI" id="CHEBI:57844"/>
    </ligand>
</feature>
<dbReference type="PANTHER" id="PTHR30519">
    <property type="entry name" value="5-METHYLTETRAHYDROPTEROYLTRIGLUTAMATE--HOMOCYSTEINE METHYLTRANSFERASE"/>
    <property type="match status" value="1"/>
</dbReference>
<evidence type="ECO:0000259" key="14">
    <source>
        <dbReference type="Pfam" id="PF01717"/>
    </source>
</evidence>
<dbReference type="InterPro" id="IPR038071">
    <property type="entry name" value="UROD/MetE-like_sf"/>
</dbReference>
<feature type="binding site" evidence="12">
    <location>
        <position position="769"/>
    </location>
    <ligand>
        <name>Zn(2+)</name>
        <dbReference type="ChEBI" id="CHEBI:29105"/>
        <label>1</label>
        <note>catalytic</note>
    </ligand>
</feature>
<dbReference type="Gene3D" id="3.20.20.210">
    <property type="match status" value="2"/>
</dbReference>
<dbReference type="AlphaFoldDB" id="A0AAD4R2L8"/>
<name>A0AAD4R2L8_9BILA</name>
<protein>
    <recommendedName>
        <fullName evidence="4">5-methyltetrahydropteroyltriglutamate--homocysteine S-methyltransferase</fullName>
        <ecNumber evidence="4">2.1.1.14</ecNumber>
    </recommendedName>
</protein>
<comment type="cofactor">
    <cofactor evidence="12">
        <name>Zn(2+)</name>
        <dbReference type="ChEBI" id="CHEBI:29105"/>
    </cofactor>
    <text evidence="12">Binds 2 Zn(2+) ions per subunit.</text>
</comment>
<gene>
    <name evidence="16" type="ORF">DdX_13574</name>
</gene>
<dbReference type="NCBIfam" id="NF003556">
    <property type="entry name" value="PRK05222.1"/>
    <property type="match status" value="1"/>
</dbReference>
<evidence type="ECO:0000256" key="12">
    <source>
        <dbReference type="PIRSR" id="PIRSR000382-2"/>
    </source>
</evidence>
<comment type="function">
    <text evidence="1">Catalyzes the transfer of a methyl group from 5-methyltetrahydrofolate to homocysteine resulting in methionine formation.</text>
</comment>
<dbReference type="GO" id="GO:0008270">
    <property type="term" value="F:zinc ion binding"/>
    <property type="evidence" value="ECO:0007669"/>
    <property type="project" value="InterPro"/>
</dbReference>
<feature type="binding site" evidence="11">
    <location>
        <position position="642"/>
    </location>
    <ligand>
        <name>L-methionine</name>
        <dbReference type="ChEBI" id="CHEBI:57844"/>
    </ligand>
</feature>
<keyword evidence="17" id="KW-1185">Reference proteome</keyword>
<evidence type="ECO:0000256" key="11">
    <source>
        <dbReference type="PIRSR" id="PIRSR000382-1"/>
    </source>
</evidence>
<dbReference type="GO" id="GO:0032259">
    <property type="term" value="P:methylation"/>
    <property type="evidence" value="ECO:0007669"/>
    <property type="project" value="UniProtKB-KW"/>
</dbReference>
<evidence type="ECO:0000256" key="3">
    <source>
        <dbReference type="ARBA" id="ARBA00009553"/>
    </source>
</evidence>
<feature type="binding site" evidence="11">
    <location>
        <begin position="474"/>
        <end position="476"/>
    </location>
    <ligand>
        <name>L-methionine</name>
        <dbReference type="ChEBI" id="CHEBI:57844"/>
    </ligand>
</feature>
<sequence>MPADSGKVLSSILGFSRMGPNRELKKRVEAFWKEAAGTNAPDYAAFENDIKDLQVQRWKALQATGLDLIPSGDYALYDHVLDTAFLFNVIPQKYQNLEKTPSVRTYFAMGRGLQEKSGVDVPALPMKKWFDTNYHYIVPTVAADQTFSVTTNKPLNDFKLAKSALNIVTKPVLVGPISFLHMSHVQGAENCHKAQLKHLDALLAQYTKVVASLAEAGAQYIQVDEPIYGLSFESDEESVFYHDAFKRSAAAIQQAAGNAHVIFTTFFNGIVSSGNLPIVRNLPANSGIHIDLVRAPEQLEPVLEALPPHALVSLGLVDGRNIWLTPLQQASDTARKVVQKLGASRVIVSTSCSLLHVPFSTQGEKLGVKKGIDAAKVLNWLAFGIQKIEQVVVVAKAVSSAEPAADVKSAIERNNQLLKDHSVSTIIHNQAVKQRVSKIGTDGVDKYYRQTQFVKRNEAQQARLKLPLIPTSTIGSFPQTAEVRSVRLSYKQGKISQKEYMDFIKAETERCIRIQEEIGLDILVHGEFERNDMVEFFGDYLNGYLVTSNGWVQSYGSRCVKPPVLFGDIERISPMTVDMITFAQSLSSRPLKGMLTGPTTILKWSFVRNDQSLRDTVLQLALAIRDEVADLDKAGIKVIQVDEPGFREGLPLDKAQHNDYLTTTVQAFKISTGSVQDSTQIQSHMCYSDFGDIYTHIAELDADVLCIECSRSDLDLLECFDRFGYPLNIGPGLYDIHSPRVPGHQELKDRLLQMIKYIPASRFYANPDCGLKTRAWPETKAALQVMVDVVREIRKELAAKGTA</sequence>
<feature type="domain" description="Cobalamin-independent methionine synthase MetE N-terminal" evidence="15">
    <location>
        <begin position="10"/>
        <end position="340"/>
    </location>
</feature>
<dbReference type="SUPFAM" id="SSF51726">
    <property type="entry name" value="UROD/MetE-like"/>
    <property type="match status" value="2"/>
</dbReference>
<feature type="binding site" evidence="11">
    <location>
        <position position="604"/>
    </location>
    <ligand>
        <name>5-methyltetrahydropteroyltri-L-glutamate</name>
        <dbReference type="ChEBI" id="CHEBI:58207"/>
    </ligand>
</feature>
<feature type="domain" description="Cobalamin-independent methionine synthase MetE C-terminal/archaeal" evidence="14">
    <location>
        <begin position="469"/>
        <end position="790"/>
    </location>
</feature>
<keyword evidence="7" id="KW-0808">Transferase</keyword>
<feature type="active site" description="Proton donor" evidence="13">
    <location>
        <position position="737"/>
    </location>
</feature>
<keyword evidence="5" id="KW-0489">Methyltransferase</keyword>
<feature type="binding site" evidence="12">
    <location>
        <position position="708"/>
    </location>
    <ligand>
        <name>Zn(2+)</name>
        <dbReference type="ChEBI" id="CHEBI:29105"/>
        <label>1</label>
        <note>catalytic</note>
    </ligand>
</feature>
<keyword evidence="8 12" id="KW-0479">Metal-binding</keyword>
<feature type="binding site" evidence="11">
    <location>
        <position position="25"/>
    </location>
    <ligand>
        <name>5-methyltetrahydropteroyltri-L-glutamate</name>
        <dbReference type="ChEBI" id="CHEBI:58207"/>
    </ligand>
</feature>
<dbReference type="GO" id="GO:0009086">
    <property type="term" value="P:methionine biosynthetic process"/>
    <property type="evidence" value="ECO:0007669"/>
    <property type="project" value="UniProtKB-KW"/>
</dbReference>
<evidence type="ECO:0000256" key="13">
    <source>
        <dbReference type="PIRSR" id="PIRSR000382-3"/>
    </source>
</evidence>
<feature type="binding site" evidence="12">
    <location>
        <position position="684"/>
    </location>
    <ligand>
        <name>Zn(2+)</name>
        <dbReference type="ChEBI" id="CHEBI:29105"/>
        <label>1</label>
        <note>catalytic</note>
    </ligand>
</feature>
<organism evidence="16 17">
    <name type="scientific">Ditylenchus destructor</name>
    <dbReference type="NCBI Taxonomy" id="166010"/>
    <lineage>
        <taxon>Eukaryota</taxon>
        <taxon>Metazoa</taxon>
        <taxon>Ecdysozoa</taxon>
        <taxon>Nematoda</taxon>
        <taxon>Chromadorea</taxon>
        <taxon>Rhabditida</taxon>
        <taxon>Tylenchina</taxon>
        <taxon>Tylenchomorpha</taxon>
        <taxon>Sphaerularioidea</taxon>
        <taxon>Anguinidae</taxon>
        <taxon>Anguininae</taxon>
        <taxon>Ditylenchus</taxon>
    </lineage>
</organism>
<evidence type="ECO:0000256" key="8">
    <source>
        <dbReference type="ARBA" id="ARBA00022723"/>
    </source>
</evidence>
<evidence type="ECO:0000259" key="15">
    <source>
        <dbReference type="Pfam" id="PF08267"/>
    </source>
</evidence>
<feature type="binding site" evidence="11">
    <location>
        <begin position="558"/>
        <end position="559"/>
    </location>
    <ligand>
        <name>5-methyltetrahydropteroyltri-L-glutamate</name>
        <dbReference type="ChEBI" id="CHEBI:58207"/>
    </ligand>
</feature>
<comment type="similarity">
    <text evidence="3">Belongs to the vitamin-B12 independent methionine synthase family.</text>
</comment>
<dbReference type="InterPro" id="IPR006276">
    <property type="entry name" value="Cobalamin-indep_Met_synthase"/>
</dbReference>
<evidence type="ECO:0000256" key="4">
    <source>
        <dbReference type="ARBA" id="ARBA00012034"/>
    </source>
</evidence>
<feature type="binding site" evidence="11">
    <location>
        <begin position="474"/>
        <end position="476"/>
    </location>
    <ligand>
        <name>L-homocysteine</name>
        <dbReference type="ChEBI" id="CHEBI:58199"/>
    </ligand>
</feature>
<dbReference type="EMBL" id="JAKKPZ010000056">
    <property type="protein sequence ID" value="KAI1705436.1"/>
    <property type="molecule type" value="Genomic_DNA"/>
</dbReference>
<dbReference type="GO" id="GO:0003871">
    <property type="term" value="F:5-methyltetrahydropteroyltriglutamate-homocysteine S-methyltransferase activity"/>
    <property type="evidence" value="ECO:0007669"/>
    <property type="project" value="UniProtKB-EC"/>
</dbReference>
<evidence type="ECO:0000256" key="6">
    <source>
        <dbReference type="ARBA" id="ARBA00022605"/>
    </source>
</evidence>
<comment type="caution">
    <text evidence="16">The sequence shown here is derived from an EMBL/GenBank/DDBJ whole genome shotgun (WGS) entry which is preliminary data.</text>
</comment>
<evidence type="ECO:0000256" key="1">
    <source>
        <dbReference type="ARBA" id="ARBA00002777"/>
    </source>
</evidence>
<evidence type="ECO:0000256" key="2">
    <source>
        <dbReference type="ARBA" id="ARBA00004681"/>
    </source>
</evidence>
<evidence type="ECO:0000256" key="9">
    <source>
        <dbReference type="ARBA" id="ARBA00022833"/>
    </source>
</evidence>
<evidence type="ECO:0000256" key="5">
    <source>
        <dbReference type="ARBA" id="ARBA00022603"/>
    </source>
</evidence>
<dbReference type="InterPro" id="IPR002629">
    <property type="entry name" value="Met_Synth_C/arc"/>
</dbReference>
<keyword evidence="6" id="KW-0028">Amino-acid biosynthesis</keyword>
<feature type="binding site" evidence="12">
    <location>
        <position position="686"/>
    </location>
    <ligand>
        <name>Zn(2+)</name>
        <dbReference type="ChEBI" id="CHEBI:29105"/>
        <label>1</label>
        <note>catalytic</note>
    </ligand>
</feature>
<evidence type="ECO:0000256" key="7">
    <source>
        <dbReference type="ARBA" id="ARBA00022679"/>
    </source>
</evidence>
<dbReference type="Pfam" id="PF08267">
    <property type="entry name" value="Meth_synt_1"/>
    <property type="match status" value="1"/>
</dbReference>
<evidence type="ECO:0000313" key="17">
    <source>
        <dbReference type="Proteomes" id="UP001201812"/>
    </source>
</evidence>
<dbReference type="Proteomes" id="UP001201812">
    <property type="component" value="Unassembled WGS sequence"/>
</dbReference>
<dbReference type="PIRSF" id="PIRSF000382">
    <property type="entry name" value="MeTrfase_B12_ind"/>
    <property type="match status" value="1"/>
</dbReference>
<feature type="binding site" evidence="11">
    <location>
        <position position="642"/>
    </location>
    <ligand>
        <name>L-homocysteine</name>
        <dbReference type="ChEBI" id="CHEBI:58199"/>
    </ligand>
</feature>